<evidence type="ECO:0000259" key="6">
    <source>
        <dbReference type="PROSITE" id="PS50801"/>
    </source>
</evidence>
<dbReference type="Pfam" id="PF01740">
    <property type="entry name" value="STAS"/>
    <property type="match status" value="1"/>
</dbReference>
<dbReference type="Proteomes" id="UP000093514">
    <property type="component" value="Unassembled WGS sequence"/>
</dbReference>
<dbReference type="InterPro" id="IPR011547">
    <property type="entry name" value="SLC26A/SulP_dom"/>
</dbReference>
<feature type="transmembrane region" description="Helical" evidence="5">
    <location>
        <begin position="333"/>
        <end position="351"/>
    </location>
</feature>
<name>A0A1C0AAU7_9FIRM</name>
<dbReference type="GO" id="GO:0055085">
    <property type="term" value="P:transmembrane transport"/>
    <property type="evidence" value="ECO:0007669"/>
    <property type="project" value="InterPro"/>
</dbReference>
<dbReference type="PROSITE" id="PS50801">
    <property type="entry name" value="STAS"/>
    <property type="match status" value="1"/>
</dbReference>
<feature type="transmembrane region" description="Helical" evidence="5">
    <location>
        <begin position="363"/>
        <end position="379"/>
    </location>
</feature>
<organism evidence="7 8">
    <name type="scientific">Orenia metallireducens</name>
    <dbReference type="NCBI Taxonomy" id="1413210"/>
    <lineage>
        <taxon>Bacteria</taxon>
        <taxon>Bacillati</taxon>
        <taxon>Bacillota</taxon>
        <taxon>Clostridia</taxon>
        <taxon>Halanaerobiales</taxon>
        <taxon>Halobacteroidaceae</taxon>
        <taxon>Orenia</taxon>
    </lineage>
</organism>
<accession>A0A1C0AAU7</accession>
<feature type="transmembrane region" description="Helical" evidence="5">
    <location>
        <begin position="148"/>
        <end position="169"/>
    </location>
</feature>
<gene>
    <name evidence="7" type="ORF">U472_06210</name>
</gene>
<feature type="transmembrane region" description="Helical" evidence="5">
    <location>
        <begin position="84"/>
        <end position="108"/>
    </location>
</feature>
<feature type="transmembrane region" description="Helical" evidence="5">
    <location>
        <begin position="41"/>
        <end position="63"/>
    </location>
</feature>
<feature type="transmembrane region" description="Helical" evidence="5">
    <location>
        <begin position="274"/>
        <end position="297"/>
    </location>
</feature>
<evidence type="ECO:0000256" key="2">
    <source>
        <dbReference type="ARBA" id="ARBA00022692"/>
    </source>
</evidence>
<dbReference type="InterPro" id="IPR036513">
    <property type="entry name" value="STAS_dom_sf"/>
</dbReference>
<feature type="transmembrane region" description="Helical" evidence="5">
    <location>
        <begin position="309"/>
        <end position="327"/>
    </location>
</feature>
<dbReference type="EMBL" id="LWDV01000008">
    <property type="protein sequence ID" value="OCL27412.1"/>
    <property type="molecule type" value="Genomic_DNA"/>
</dbReference>
<feature type="transmembrane region" description="Helical" evidence="5">
    <location>
        <begin position="189"/>
        <end position="214"/>
    </location>
</feature>
<dbReference type="Pfam" id="PF00916">
    <property type="entry name" value="Sulfate_transp"/>
    <property type="match status" value="1"/>
</dbReference>
<reference evidence="8" key="1">
    <citation type="submission" date="2016-07" db="EMBL/GenBank/DDBJ databases">
        <authorList>
            <person name="Florea S."/>
            <person name="Webb J.S."/>
            <person name="Jaromczyk J."/>
            <person name="Schardl C.L."/>
        </authorList>
    </citation>
    <scope>NUCLEOTIDE SEQUENCE [LARGE SCALE GENOMIC DNA]</scope>
    <source>
        <strain evidence="8">Z6</strain>
    </source>
</reference>
<dbReference type="Gene3D" id="3.30.750.24">
    <property type="entry name" value="STAS domain"/>
    <property type="match status" value="1"/>
</dbReference>
<dbReference type="GO" id="GO:0016020">
    <property type="term" value="C:membrane"/>
    <property type="evidence" value="ECO:0007669"/>
    <property type="project" value="UniProtKB-SubCell"/>
</dbReference>
<dbReference type="InterPro" id="IPR002645">
    <property type="entry name" value="STAS_dom"/>
</dbReference>
<proteinExistence type="predicted"/>
<keyword evidence="8" id="KW-1185">Reference proteome</keyword>
<keyword evidence="2 5" id="KW-0812">Transmembrane</keyword>
<comment type="caution">
    <text evidence="7">The sequence shown here is derived from an EMBL/GenBank/DDBJ whole genome shotgun (WGS) entry which is preliminary data.</text>
</comment>
<dbReference type="AlphaFoldDB" id="A0A1C0AAU7"/>
<evidence type="ECO:0000313" key="7">
    <source>
        <dbReference type="EMBL" id="OCL27412.1"/>
    </source>
</evidence>
<dbReference type="PANTHER" id="PTHR11814">
    <property type="entry name" value="SULFATE TRANSPORTER"/>
    <property type="match status" value="1"/>
</dbReference>
<protein>
    <submittedName>
        <fullName evidence="7">Sulfate transporter</fullName>
    </submittedName>
</protein>
<dbReference type="SUPFAM" id="SSF52091">
    <property type="entry name" value="SpoIIaa-like"/>
    <property type="match status" value="1"/>
</dbReference>
<comment type="subcellular location">
    <subcellularLocation>
        <location evidence="1">Membrane</location>
        <topology evidence="1">Multi-pass membrane protein</topology>
    </subcellularLocation>
</comment>
<feature type="transmembrane region" description="Helical" evidence="5">
    <location>
        <begin position="235"/>
        <end position="254"/>
    </location>
</feature>
<dbReference type="InterPro" id="IPR001902">
    <property type="entry name" value="SLC26A/SulP_fam"/>
</dbReference>
<evidence type="ECO:0000256" key="3">
    <source>
        <dbReference type="ARBA" id="ARBA00022989"/>
    </source>
</evidence>
<evidence type="ECO:0000313" key="8">
    <source>
        <dbReference type="Proteomes" id="UP000093514"/>
    </source>
</evidence>
<feature type="domain" description="STAS" evidence="6">
    <location>
        <begin position="434"/>
        <end position="541"/>
    </location>
</feature>
<reference evidence="7 8" key="2">
    <citation type="submission" date="2016-08" db="EMBL/GenBank/DDBJ databases">
        <title>Orenia metallireducens sp. nov. strain Z6, a Novel Metal-reducing Firmicute from the Deep Subsurface.</title>
        <authorList>
            <person name="Maxim B.I."/>
            <person name="Kenneth K."/>
            <person name="Flynn T.M."/>
            <person name="Oloughlin E.J."/>
            <person name="Locke R.A."/>
            <person name="Weber J.R."/>
            <person name="Egan S.M."/>
            <person name="Mackie R.I."/>
            <person name="Cann I.K."/>
        </authorList>
    </citation>
    <scope>NUCLEOTIDE SEQUENCE [LARGE SCALE GENOMIC DNA]</scope>
    <source>
        <strain evidence="7 8">Z6</strain>
    </source>
</reference>
<keyword evidence="4 5" id="KW-0472">Membrane</keyword>
<evidence type="ECO:0000256" key="5">
    <source>
        <dbReference type="SAM" id="Phobius"/>
    </source>
</evidence>
<keyword evidence="3 5" id="KW-1133">Transmembrane helix</keyword>
<dbReference type="OrthoDB" id="9771198at2"/>
<feature type="transmembrane region" description="Helical" evidence="5">
    <location>
        <begin position="385"/>
        <end position="402"/>
    </location>
</feature>
<feature type="transmembrane region" description="Helical" evidence="5">
    <location>
        <begin position="114"/>
        <end position="136"/>
    </location>
</feature>
<sequence length="547" mass="60812">MKKYKFKNLKYDISAGLSVAAIALPQNMAYALIVGVDPIYGLYTSIVSMIVATFVGNSSYMVVGPTNLISVALASALTNIGPDNYLNILSLLTFMIGLLQILLGVLQLSNLVKYVPHSVIVGLTTGIALLIGVGQISNILGMEIDSGFNLFFNIYNIIYGLGGINYYSVGLGVLTWTVMIGSKRISPKIPAYLLAILIPMLLVYSFGLSSKVAVVDNFSASLPKFNLFEFNIDQINKFFASALSISILGFIQVLSITKFLEDKSSEEVELNKEFIGQGIINLCCSFFSSFAISGSFTNSFTNYQAGAKTRVAEFFTALVIILFILLLSPFVKYVPITSLATLVLVVAYSMIDVKDIKQVLNVTKFDMIVFLVTFLTTISTPRLDYAVYFGVLVSLTLVLRHTDKISFTHMHYQTDSEYPFLQHNPKDLEDKKEILINLAGNLHFNSAKELKNQLNESFLKGKTFILRMRDVDVIDITTIKELDKFIEKVYKNNGEVLLSGISTKLYKPLSNFGIVEKISKENIFFANSYYFSSTKEAMNKANHYKNN</sequence>
<evidence type="ECO:0000256" key="4">
    <source>
        <dbReference type="ARBA" id="ARBA00023136"/>
    </source>
</evidence>
<evidence type="ECO:0000256" key="1">
    <source>
        <dbReference type="ARBA" id="ARBA00004141"/>
    </source>
</evidence>
<dbReference type="CDD" id="cd07042">
    <property type="entry name" value="STAS_SulP_like_sulfate_transporter"/>
    <property type="match status" value="1"/>
</dbReference>